<feature type="region of interest" description="Disordered" evidence="7">
    <location>
        <begin position="174"/>
        <end position="225"/>
    </location>
</feature>
<evidence type="ECO:0000313" key="11">
    <source>
        <dbReference type="Proteomes" id="UP000091967"/>
    </source>
</evidence>
<dbReference type="EMBL" id="LYXU01000002">
    <property type="protein sequence ID" value="OBS24889.1"/>
    <property type="molecule type" value="Genomic_DNA"/>
</dbReference>
<evidence type="ECO:0000259" key="9">
    <source>
        <dbReference type="PROSITE" id="PS51212"/>
    </source>
</evidence>
<evidence type="ECO:0000256" key="7">
    <source>
        <dbReference type="SAM" id="MobiDB-lite"/>
    </source>
</evidence>
<keyword evidence="2" id="KW-0812">Transmembrane</keyword>
<evidence type="ECO:0000256" key="2">
    <source>
        <dbReference type="ARBA" id="ARBA00022692"/>
    </source>
</evidence>
<evidence type="ECO:0000313" key="10">
    <source>
        <dbReference type="EMBL" id="OBS24889.1"/>
    </source>
</evidence>
<evidence type="ECO:0000256" key="8">
    <source>
        <dbReference type="SAM" id="SignalP"/>
    </source>
</evidence>
<dbReference type="AlphaFoldDB" id="A0A1B8AWI9"/>
<evidence type="ECO:0000256" key="3">
    <source>
        <dbReference type="ARBA" id="ARBA00022729"/>
    </source>
</evidence>
<protein>
    <recommendedName>
        <fullName evidence="9">WSC domain-containing protein</fullName>
    </recommendedName>
</protein>
<keyword evidence="6" id="KW-0325">Glycoprotein</keyword>
<dbReference type="GO" id="GO:0005886">
    <property type="term" value="C:plasma membrane"/>
    <property type="evidence" value="ECO:0007669"/>
    <property type="project" value="TreeGrafter"/>
</dbReference>
<dbReference type="SMART" id="SM00321">
    <property type="entry name" value="WSC"/>
    <property type="match status" value="1"/>
</dbReference>
<evidence type="ECO:0000256" key="5">
    <source>
        <dbReference type="ARBA" id="ARBA00023136"/>
    </source>
</evidence>
<gene>
    <name evidence="10" type="ORF">FPOA_05425</name>
</gene>
<keyword evidence="11" id="KW-1185">Reference proteome</keyword>
<feature type="compositionally biased region" description="Low complexity" evidence="7">
    <location>
        <begin position="174"/>
        <end position="184"/>
    </location>
</feature>
<feature type="domain" description="WSC" evidence="9">
    <location>
        <begin position="36"/>
        <end position="127"/>
    </location>
</feature>
<evidence type="ECO:0000256" key="4">
    <source>
        <dbReference type="ARBA" id="ARBA00022989"/>
    </source>
</evidence>
<proteinExistence type="predicted"/>
<evidence type="ECO:0000256" key="6">
    <source>
        <dbReference type="ARBA" id="ARBA00023180"/>
    </source>
</evidence>
<feature type="compositionally biased region" description="Low complexity" evidence="7">
    <location>
        <begin position="196"/>
        <end position="216"/>
    </location>
</feature>
<sequence>MAVTKFGLLALFAVSAIQVSGKSTIQPPARNAILNQATSQGCFSTLSSEASVAQDSTFMSTGQCLSHCEKEKKSVAALHATKCYCSETYPAKASLVEDDQCNFRCPGYPRDACGGLNPDVYSVYNTGIDLDPSYDTDEGKDDELFTTGSGSTTTKDAKTTSVATSVSDTTIDVASETETSEMSTPTLHAEETSKVAPVVNANTAAATPSASASTVPENASPRLSNPIGNIIRMMAYLL</sequence>
<dbReference type="PANTHER" id="PTHR24269">
    <property type="entry name" value="KREMEN PROTEIN"/>
    <property type="match status" value="1"/>
</dbReference>
<dbReference type="PANTHER" id="PTHR24269:SF16">
    <property type="entry name" value="PROTEIN SLG1"/>
    <property type="match status" value="1"/>
</dbReference>
<evidence type="ECO:0000256" key="1">
    <source>
        <dbReference type="ARBA" id="ARBA00004167"/>
    </source>
</evidence>
<keyword evidence="4" id="KW-1133">Transmembrane helix</keyword>
<dbReference type="STRING" id="36050.A0A1B8AWI9"/>
<dbReference type="InterPro" id="IPR051836">
    <property type="entry name" value="Kremen_rcpt"/>
</dbReference>
<name>A0A1B8AWI9_FUSPO</name>
<feature type="compositionally biased region" description="Acidic residues" evidence="7">
    <location>
        <begin position="132"/>
        <end position="141"/>
    </location>
</feature>
<feature type="signal peptide" evidence="8">
    <location>
        <begin position="1"/>
        <end position="21"/>
    </location>
</feature>
<dbReference type="OMA" id="GNMCYCG"/>
<dbReference type="PROSITE" id="PS51212">
    <property type="entry name" value="WSC"/>
    <property type="match status" value="1"/>
</dbReference>
<feature type="chain" id="PRO_5008603305" description="WSC domain-containing protein" evidence="8">
    <location>
        <begin position="22"/>
        <end position="238"/>
    </location>
</feature>
<reference evidence="10 11" key="1">
    <citation type="submission" date="2016-06" db="EMBL/GenBank/DDBJ databases">
        <title>Living apart together: crosstalk between the core and supernumerary genomes in a fungal plant pathogen.</title>
        <authorList>
            <person name="Vanheule A."/>
            <person name="Audenaert K."/>
            <person name="Warris S."/>
            <person name="Van De Geest H."/>
            <person name="Schijlen E."/>
            <person name="Hofte M."/>
            <person name="De Saeger S."/>
            <person name="Haesaert G."/>
            <person name="Waalwijk C."/>
            <person name="Van Der Lee T."/>
        </authorList>
    </citation>
    <scope>NUCLEOTIDE SEQUENCE [LARGE SCALE GENOMIC DNA]</scope>
    <source>
        <strain evidence="10 11">2516</strain>
    </source>
</reference>
<comment type="caution">
    <text evidence="10">The sequence shown here is derived from an EMBL/GenBank/DDBJ whole genome shotgun (WGS) entry which is preliminary data.</text>
</comment>
<accession>A0A1B8AWI9</accession>
<comment type="subcellular location">
    <subcellularLocation>
        <location evidence="1">Membrane</location>
        <topology evidence="1">Single-pass membrane protein</topology>
    </subcellularLocation>
</comment>
<dbReference type="Proteomes" id="UP000091967">
    <property type="component" value="Unassembled WGS sequence"/>
</dbReference>
<dbReference type="Pfam" id="PF01822">
    <property type="entry name" value="WSC"/>
    <property type="match status" value="1"/>
</dbReference>
<keyword evidence="3 8" id="KW-0732">Signal</keyword>
<dbReference type="InterPro" id="IPR002889">
    <property type="entry name" value="WSC_carb-bd"/>
</dbReference>
<keyword evidence="5" id="KW-0472">Membrane</keyword>
<organism evidence="10 11">
    <name type="scientific">Fusarium poae</name>
    <dbReference type="NCBI Taxonomy" id="36050"/>
    <lineage>
        <taxon>Eukaryota</taxon>
        <taxon>Fungi</taxon>
        <taxon>Dikarya</taxon>
        <taxon>Ascomycota</taxon>
        <taxon>Pezizomycotina</taxon>
        <taxon>Sordariomycetes</taxon>
        <taxon>Hypocreomycetidae</taxon>
        <taxon>Hypocreales</taxon>
        <taxon>Nectriaceae</taxon>
        <taxon>Fusarium</taxon>
    </lineage>
</organism>
<feature type="region of interest" description="Disordered" evidence="7">
    <location>
        <begin position="132"/>
        <end position="156"/>
    </location>
</feature>